<dbReference type="Pfam" id="PF01464">
    <property type="entry name" value="SLT"/>
    <property type="match status" value="1"/>
</dbReference>
<dbReference type="SUPFAM" id="SSF53955">
    <property type="entry name" value="Lysozyme-like"/>
    <property type="match status" value="1"/>
</dbReference>
<dbReference type="InterPro" id="IPR023346">
    <property type="entry name" value="Lysozyme-like_dom_sf"/>
</dbReference>
<comment type="similarity">
    <text evidence="1">Belongs to the virb1 family.</text>
</comment>
<name>A0ABQ4SHL9_9HYPH</name>
<keyword evidence="4" id="KW-1185">Reference proteome</keyword>
<evidence type="ECO:0000259" key="2">
    <source>
        <dbReference type="Pfam" id="PF01464"/>
    </source>
</evidence>
<evidence type="ECO:0000313" key="3">
    <source>
        <dbReference type="EMBL" id="GJE01990.1"/>
    </source>
</evidence>
<dbReference type="InterPro" id="IPR008258">
    <property type="entry name" value="Transglycosylase_SLT_dom_1"/>
</dbReference>
<organism evidence="3 4">
    <name type="scientific">Methylobacterium isbiliense</name>
    <dbReference type="NCBI Taxonomy" id="315478"/>
    <lineage>
        <taxon>Bacteria</taxon>
        <taxon>Pseudomonadati</taxon>
        <taxon>Pseudomonadota</taxon>
        <taxon>Alphaproteobacteria</taxon>
        <taxon>Hyphomicrobiales</taxon>
        <taxon>Methylobacteriaceae</taxon>
        <taxon>Methylobacterium</taxon>
    </lineage>
</organism>
<protein>
    <recommendedName>
        <fullName evidence="2">Transglycosylase SLT domain-containing protein</fullName>
    </recommendedName>
</protein>
<accession>A0ABQ4SHL9</accession>
<dbReference type="Gene3D" id="1.10.530.10">
    <property type="match status" value="1"/>
</dbReference>
<feature type="domain" description="Transglycosylase SLT" evidence="2">
    <location>
        <begin position="144"/>
        <end position="190"/>
    </location>
</feature>
<evidence type="ECO:0000313" key="4">
    <source>
        <dbReference type="Proteomes" id="UP001055153"/>
    </source>
</evidence>
<evidence type="ECO:0000256" key="1">
    <source>
        <dbReference type="ARBA" id="ARBA00009387"/>
    </source>
</evidence>
<proteinExistence type="inferred from homology"/>
<dbReference type="Proteomes" id="UP001055153">
    <property type="component" value="Unassembled WGS sequence"/>
</dbReference>
<sequence>MRVFPEPALCADDACRLVPGNGSVGDEAAVRWLKPVRAARRRRSLPRLVASAAVFGLAVVGTLPDDSLAPPAAAHDRIDLRPARSPSAPSALSPEWRGVALAIEKPSTAELIQTDLDRLSSEAGEDDLLSFGMTRVPRSLVETILRAARDTEVDPVYLMALADKESSFLPHARAATSTAEGLFQFLTGTWLELLRAYGPRHGLAQEAGLIQRRGGSLVVADPAARRRILALRRDPYIAGLMAGEMMKRDRARVAQRVGRDLTHSECYFAHLLGAASASRFMQLTAEKPDHPAQAAFRAAAKANRSLFFERDGKKTRSLSVAEVYERLDGMIDRRLDRFQSAASLADRIDTRRPGEAPPAAILMMP</sequence>
<comment type="caution">
    <text evidence="3">The sequence shown here is derived from an EMBL/GenBank/DDBJ whole genome shotgun (WGS) entry which is preliminary data.</text>
</comment>
<reference evidence="3" key="2">
    <citation type="submission" date="2021-08" db="EMBL/GenBank/DDBJ databases">
        <authorList>
            <person name="Tani A."/>
            <person name="Ola A."/>
            <person name="Ogura Y."/>
            <person name="Katsura K."/>
            <person name="Hayashi T."/>
        </authorList>
    </citation>
    <scope>NUCLEOTIDE SEQUENCE</scope>
    <source>
        <strain evidence="3">DSM 17168</strain>
    </source>
</reference>
<dbReference type="EMBL" id="BPQQ01000045">
    <property type="protein sequence ID" value="GJE01990.1"/>
    <property type="molecule type" value="Genomic_DNA"/>
</dbReference>
<reference evidence="3" key="1">
    <citation type="journal article" date="2021" name="Front. Microbiol.">
        <title>Comprehensive Comparative Genomics and Phenotyping of Methylobacterium Species.</title>
        <authorList>
            <person name="Alessa O."/>
            <person name="Ogura Y."/>
            <person name="Fujitani Y."/>
            <person name="Takami H."/>
            <person name="Hayashi T."/>
            <person name="Sahin N."/>
            <person name="Tani A."/>
        </authorList>
    </citation>
    <scope>NUCLEOTIDE SEQUENCE</scope>
    <source>
        <strain evidence="3">DSM 17168</strain>
    </source>
</reference>
<gene>
    <name evidence="3" type="ORF">GMJLKIPL_3934</name>
</gene>